<reference evidence="1" key="3">
    <citation type="submission" date="2025-09" db="UniProtKB">
        <authorList>
            <consortium name="Ensembl"/>
        </authorList>
    </citation>
    <scope>IDENTIFICATION</scope>
</reference>
<proteinExistence type="predicted"/>
<sequence length="107" mass="12275">MIRQTVLIIHQCSTEYPCNIGFTPFLTLQSELVEFQSSKDTQPYHPPLSQSGLPVVGSLDYPDAPPTTPLLPELERSRHSFARKWQHRSNVCLISAWQELEMVQFSF</sequence>
<dbReference type="AlphaFoldDB" id="A0A3Q1IJ09"/>
<evidence type="ECO:0000313" key="1">
    <source>
        <dbReference type="Ensembl" id="ENSATEP00000019304.2"/>
    </source>
</evidence>
<protein>
    <submittedName>
        <fullName evidence="1">Uncharacterized protein</fullName>
    </submittedName>
</protein>
<dbReference type="GeneTree" id="ENSGT00650000094770"/>
<keyword evidence="2" id="KW-1185">Reference proteome</keyword>
<organism evidence="1 2">
    <name type="scientific">Anabas testudineus</name>
    <name type="common">Climbing perch</name>
    <name type="synonym">Anthias testudineus</name>
    <dbReference type="NCBI Taxonomy" id="64144"/>
    <lineage>
        <taxon>Eukaryota</taxon>
        <taxon>Metazoa</taxon>
        <taxon>Chordata</taxon>
        <taxon>Craniata</taxon>
        <taxon>Vertebrata</taxon>
        <taxon>Euteleostomi</taxon>
        <taxon>Actinopterygii</taxon>
        <taxon>Neopterygii</taxon>
        <taxon>Teleostei</taxon>
        <taxon>Neoteleostei</taxon>
        <taxon>Acanthomorphata</taxon>
        <taxon>Anabantaria</taxon>
        <taxon>Anabantiformes</taxon>
        <taxon>Anabantoidei</taxon>
        <taxon>Anabantidae</taxon>
        <taxon>Anabas</taxon>
    </lineage>
</organism>
<evidence type="ECO:0000313" key="2">
    <source>
        <dbReference type="Proteomes" id="UP000265040"/>
    </source>
</evidence>
<dbReference type="Proteomes" id="UP000265040">
    <property type="component" value="Chromosome 18"/>
</dbReference>
<reference evidence="1" key="1">
    <citation type="submission" date="2021-04" db="EMBL/GenBank/DDBJ databases">
        <authorList>
            <consortium name="Wellcome Sanger Institute Data Sharing"/>
        </authorList>
    </citation>
    <scope>NUCLEOTIDE SEQUENCE [LARGE SCALE GENOMIC DNA]</scope>
</reference>
<dbReference type="InParanoid" id="A0A3Q1IJ09"/>
<name>A0A3Q1IJ09_ANATE</name>
<accession>A0A3Q1IJ09</accession>
<dbReference type="OrthoDB" id="9938511at2759"/>
<reference evidence="1" key="2">
    <citation type="submission" date="2025-08" db="UniProtKB">
        <authorList>
            <consortium name="Ensembl"/>
        </authorList>
    </citation>
    <scope>IDENTIFICATION</scope>
</reference>
<dbReference type="Ensembl" id="ENSATET00000019629.2">
    <property type="protein sequence ID" value="ENSATEP00000019304.2"/>
    <property type="gene ID" value="ENSATEG00000013441.2"/>
</dbReference>